<name>A0ABV2LX92_9FIRM</name>
<feature type="transmembrane region" description="Helical" evidence="1">
    <location>
        <begin position="36"/>
        <end position="55"/>
    </location>
</feature>
<feature type="transmembrane region" description="Helical" evidence="1">
    <location>
        <begin position="61"/>
        <end position="80"/>
    </location>
</feature>
<evidence type="ECO:0000256" key="1">
    <source>
        <dbReference type="SAM" id="Phobius"/>
    </source>
</evidence>
<reference evidence="2 3" key="1">
    <citation type="submission" date="2024-06" db="EMBL/GenBank/DDBJ databases">
        <title>Genomic Encyclopedia of Type Strains, Phase IV (KMG-IV): sequencing the most valuable type-strain genomes for metagenomic binning, comparative biology and taxonomic classification.</title>
        <authorList>
            <person name="Goeker M."/>
        </authorList>
    </citation>
    <scope>NUCLEOTIDE SEQUENCE [LARGE SCALE GENOMIC DNA]</scope>
    <source>
        <strain evidence="2 3">DSM 29492</strain>
    </source>
</reference>
<dbReference type="Proteomes" id="UP001549106">
    <property type="component" value="Unassembled WGS sequence"/>
</dbReference>
<sequence>MYGEIYIDVVFVTNLLMDYIVLRITGRLLRLRTNRWRYLAGGAAGAFFSCLILYLPFEKNLLMGIFLHGACAFLMLRIAFCIRKGSLLAKAMVMLYLTAFLAGGFWEAVSKNGITLPAFLIFAFATYMGIGALVCAADSARSLRKNIYPVTLSYQGKEQSAYGFYDTGNLLSDPVSGEPVSVVKPEILETMLSEDLIDRLKNLYENPGELKSTEIAGLKPHYLSCRTVGQAEKLMLAVTLENLCIHTPAEEVRISRPVLALAFEPSALGKEYKVLLNSRLLH</sequence>
<keyword evidence="1" id="KW-0472">Membrane</keyword>
<feature type="transmembrane region" description="Helical" evidence="1">
    <location>
        <begin position="87"/>
        <end position="106"/>
    </location>
</feature>
<dbReference type="EC" id="3.4.23.-" evidence="2"/>
<organism evidence="2 3">
    <name type="scientific">Blautia caecimuris</name>
    <dbReference type="NCBI Taxonomy" id="1796615"/>
    <lineage>
        <taxon>Bacteria</taxon>
        <taxon>Bacillati</taxon>
        <taxon>Bacillota</taxon>
        <taxon>Clostridia</taxon>
        <taxon>Lachnospirales</taxon>
        <taxon>Lachnospiraceae</taxon>
        <taxon>Blautia</taxon>
    </lineage>
</organism>
<keyword evidence="1" id="KW-0812">Transmembrane</keyword>
<dbReference type="EMBL" id="JBEPMJ010000001">
    <property type="protein sequence ID" value="MET3748815.1"/>
    <property type="molecule type" value="Genomic_DNA"/>
</dbReference>
<protein>
    <submittedName>
        <fullName evidence="2">Stage II sporulation protein GA (Sporulation sigma-E factor processing peptidase)</fullName>
        <ecNumber evidence="2">3.4.23.-</ecNumber>
    </submittedName>
</protein>
<keyword evidence="3" id="KW-1185">Reference proteome</keyword>
<accession>A0ABV2LX92</accession>
<gene>
    <name evidence="2" type="ORF">ABID24_000031</name>
</gene>
<evidence type="ECO:0000313" key="2">
    <source>
        <dbReference type="EMBL" id="MET3748815.1"/>
    </source>
</evidence>
<proteinExistence type="predicted"/>
<evidence type="ECO:0000313" key="3">
    <source>
        <dbReference type="Proteomes" id="UP001549106"/>
    </source>
</evidence>
<dbReference type="InterPro" id="IPR005081">
    <property type="entry name" value="SpoIIGA"/>
</dbReference>
<dbReference type="Pfam" id="PF03419">
    <property type="entry name" value="Peptidase_U4"/>
    <property type="match status" value="1"/>
</dbReference>
<dbReference type="GO" id="GO:0016787">
    <property type="term" value="F:hydrolase activity"/>
    <property type="evidence" value="ECO:0007669"/>
    <property type="project" value="UniProtKB-KW"/>
</dbReference>
<feature type="transmembrane region" description="Helical" evidence="1">
    <location>
        <begin position="118"/>
        <end position="137"/>
    </location>
</feature>
<keyword evidence="1" id="KW-1133">Transmembrane helix</keyword>
<dbReference type="RefSeq" id="WP_257463653.1">
    <property type="nucleotide sequence ID" value="NZ_BAABXP010000002.1"/>
</dbReference>
<keyword evidence="2" id="KW-0378">Hydrolase</keyword>
<comment type="caution">
    <text evidence="2">The sequence shown here is derived from an EMBL/GenBank/DDBJ whole genome shotgun (WGS) entry which is preliminary data.</text>
</comment>
<feature type="transmembrane region" description="Helical" evidence="1">
    <location>
        <begin position="6"/>
        <end position="24"/>
    </location>
</feature>